<reference evidence="1 2" key="1">
    <citation type="submission" date="2018-11" db="EMBL/GenBank/DDBJ databases">
        <title>Flavobacterium sp. nov., YIM 102796 draft genome.</title>
        <authorList>
            <person name="Li G."/>
            <person name="Jiang Y."/>
        </authorList>
    </citation>
    <scope>NUCLEOTIDE SEQUENCE [LARGE SCALE GENOMIC DNA]</scope>
    <source>
        <strain evidence="1 2">YIM 102796</strain>
    </source>
</reference>
<comment type="caution">
    <text evidence="1">The sequence shown here is derived from an EMBL/GenBank/DDBJ whole genome shotgun (WGS) entry which is preliminary data.</text>
</comment>
<organism evidence="1 2">
    <name type="scientific">Paenimyroides viscosum</name>
    <dbReference type="NCBI Taxonomy" id="2488729"/>
    <lineage>
        <taxon>Bacteria</taxon>
        <taxon>Pseudomonadati</taxon>
        <taxon>Bacteroidota</taxon>
        <taxon>Flavobacteriia</taxon>
        <taxon>Flavobacteriales</taxon>
        <taxon>Flavobacteriaceae</taxon>
        <taxon>Paenimyroides</taxon>
    </lineage>
</organism>
<protein>
    <recommendedName>
        <fullName evidence="3">Lipoprotein</fullName>
    </recommendedName>
</protein>
<evidence type="ECO:0008006" key="3">
    <source>
        <dbReference type="Google" id="ProtNLM"/>
    </source>
</evidence>
<dbReference type="Proteomes" id="UP000268372">
    <property type="component" value="Unassembled WGS sequence"/>
</dbReference>
<name>A0A3P1B4U3_9FLAO</name>
<evidence type="ECO:0000313" key="1">
    <source>
        <dbReference type="EMBL" id="RRA95762.1"/>
    </source>
</evidence>
<gene>
    <name evidence="1" type="ORF">EG242_04825</name>
</gene>
<proteinExistence type="predicted"/>
<dbReference type="EMBL" id="RQTJ01000007">
    <property type="protein sequence ID" value="RRA95762.1"/>
    <property type="molecule type" value="Genomic_DNA"/>
</dbReference>
<dbReference type="RefSeq" id="WP_124898776.1">
    <property type="nucleotide sequence ID" value="NZ_RQTJ01000007.1"/>
</dbReference>
<dbReference type="PROSITE" id="PS51257">
    <property type="entry name" value="PROKAR_LIPOPROTEIN"/>
    <property type="match status" value="1"/>
</dbReference>
<sequence>MKKNVYLLFLIIGIVSCDKECFQKLTFKEVSEIMPNNYMFFTNKFSSFVSGSYGLSPYISMKIQKKEEKTSEPIINYFFDPVHNNETYSFVTSTFLKQGDYLEKFVVTIEDGERKVGYLRYYPTVDFSSEFFSGKVELLSLNGKQIYEAYIEKDVVIKDSIIYSQLDCVLKFWSGSKTCIGRDKHRHEINCNDFEVVNNLKKYFNFNLFCKDLIINTQEISTPFPTILIDYNPTIKNLKKVNKFHSKEILFIDSLTDNCKFFLDQNKNIKGFILAYLCSSKYSSDSVTTAKKLIDFIVNDEVLGTPDNLLTEFIIKQTLFQ</sequence>
<evidence type="ECO:0000313" key="2">
    <source>
        <dbReference type="Proteomes" id="UP000268372"/>
    </source>
</evidence>
<dbReference type="AlphaFoldDB" id="A0A3P1B4U3"/>
<dbReference type="OrthoDB" id="1261027at2"/>
<keyword evidence="2" id="KW-1185">Reference proteome</keyword>
<accession>A0A3P1B4U3</accession>